<keyword evidence="7" id="KW-1185">Reference proteome</keyword>
<dbReference type="Proteomes" id="UP000016935">
    <property type="component" value="Unassembled WGS sequence"/>
</dbReference>
<feature type="region of interest" description="Disordered" evidence="4">
    <location>
        <begin position="227"/>
        <end position="252"/>
    </location>
</feature>
<evidence type="ECO:0000259" key="5">
    <source>
        <dbReference type="PROSITE" id="PS51194"/>
    </source>
</evidence>
<evidence type="ECO:0000256" key="1">
    <source>
        <dbReference type="ARBA" id="ARBA00022741"/>
    </source>
</evidence>
<dbReference type="GO" id="GO:0008094">
    <property type="term" value="F:ATP-dependent activity, acting on DNA"/>
    <property type="evidence" value="ECO:0007669"/>
    <property type="project" value="TreeGrafter"/>
</dbReference>
<reference evidence="6 7" key="1">
    <citation type="journal article" date="2012" name="PLoS Pathog.">
        <title>Diverse lifestyles and strategies of plant pathogenesis encoded in the genomes of eighteen Dothideomycetes fungi.</title>
        <authorList>
            <person name="Ohm R.A."/>
            <person name="Feau N."/>
            <person name="Henrissat B."/>
            <person name="Schoch C.L."/>
            <person name="Horwitz B.A."/>
            <person name="Barry K.W."/>
            <person name="Condon B.J."/>
            <person name="Copeland A.C."/>
            <person name="Dhillon B."/>
            <person name="Glaser F."/>
            <person name="Hesse C.N."/>
            <person name="Kosti I."/>
            <person name="LaButti K."/>
            <person name="Lindquist E.A."/>
            <person name="Lucas S."/>
            <person name="Salamov A.A."/>
            <person name="Bradshaw R.E."/>
            <person name="Ciuffetti L."/>
            <person name="Hamelin R.C."/>
            <person name="Kema G.H.J."/>
            <person name="Lawrence C."/>
            <person name="Scott J.A."/>
            <person name="Spatafora J.W."/>
            <person name="Turgeon B.G."/>
            <person name="de Wit P.J.G.M."/>
            <person name="Zhong S."/>
            <person name="Goodwin S.B."/>
            <person name="Grigoriev I.V."/>
        </authorList>
    </citation>
    <scope>NUCLEOTIDE SEQUENCE [LARGE SCALE GENOMIC DNA]</scope>
    <source>
        <strain evidence="7">28A</strain>
    </source>
</reference>
<feature type="region of interest" description="Disordered" evidence="4">
    <location>
        <begin position="1"/>
        <end position="37"/>
    </location>
</feature>
<dbReference type="Pfam" id="PF00176">
    <property type="entry name" value="SNF2-rel_dom"/>
    <property type="match status" value="1"/>
</dbReference>
<evidence type="ECO:0000313" key="7">
    <source>
        <dbReference type="Proteomes" id="UP000016935"/>
    </source>
</evidence>
<name>R0IAA0_EXST2</name>
<dbReference type="GeneID" id="19402681"/>
<dbReference type="PANTHER" id="PTHR45626">
    <property type="entry name" value="TRANSCRIPTION TERMINATION FACTOR 2-RELATED"/>
    <property type="match status" value="1"/>
</dbReference>
<dbReference type="InterPro" id="IPR050628">
    <property type="entry name" value="SNF2_RAD54_helicase_TF"/>
</dbReference>
<dbReference type="HOGENOM" id="CLU_280081_0_0_1"/>
<dbReference type="eggNOG" id="KOG4439">
    <property type="taxonomic scope" value="Eukaryota"/>
</dbReference>
<dbReference type="OrthoDB" id="5383027at2759"/>
<organism evidence="6 7">
    <name type="scientific">Exserohilum turcicum (strain 28A)</name>
    <name type="common">Northern leaf blight fungus</name>
    <name type="synonym">Setosphaeria turcica</name>
    <dbReference type="NCBI Taxonomy" id="671987"/>
    <lineage>
        <taxon>Eukaryota</taxon>
        <taxon>Fungi</taxon>
        <taxon>Dikarya</taxon>
        <taxon>Ascomycota</taxon>
        <taxon>Pezizomycotina</taxon>
        <taxon>Dothideomycetes</taxon>
        <taxon>Pleosporomycetidae</taxon>
        <taxon>Pleosporales</taxon>
        <taxon>Pleosporineae</taxon>
        <taxon>Pleosporaceae</taxon>
        <taxon>Exserohilum</taxon>
    </lineage>
</organism>
<dbReference type="PROSITE" id="PS51194">
    <property type="entry name" value="HELICASE_CTER"/>
    <property type="match status" value="1"/>
</dbReference>
<dbReference type="InterPro" id="IPR027417">
    <property type="entry name" value="P-loop_NTPase"/>
</dbReference>
<dbReference type="RefSeq" id="XP_008030076.1">
    <property type="nucleotide sequence ID" value="XM_008031885.1"/>
</dbReference>
<dbReference type="STRING" id="671987.R0IAA0"/>
<evidence type="ECO:0000256" key="4">
    <source>
        <dbReference type="SAM" id="MobiDB-lite"/>
    </source>
</evidence>
<accession>R0IAA0</accession>
<dbReference type="GO" id="GO:0005634">
    <property type="term" value="C:nucleus"/>
    <property type="evidence" value="ECO:0007669"/>
    <property type="project" value="TreeGrafter"/>
</dbReference>
<proteinExistence type="predicted"/>
<dbReference type="GO" id="GO:0016787">
    <property type="term" value="F:hydrolase activity"/>
    <property type="evidence" value="ECO:0007669"/>
    <property type="project" value="UniProtKB-KW"/>
</dbReference>
<dbReference type="InterPro" id="IPR001650">
    <property type="entry name" value="Helicase_C-like"/>
</dbReference>
<dbReference type="SUPFAM" id="SSF52540">
    <property type="entry name" value="P-loop containing nucleoside triphosphate hydrolases"/>
    <property type="match status" value="2"/>
</dbReference>
<dbReference type="SMART" id="SM00487">
    <property type="entry name" value="DEXDc"/>
    <property type="match status" value="1"/>
</dbReference>
<dbReference type="Gene3D" id="3.40.50.300">
    <property type="entry name" value="P-loop containing nucleotide triphosphate hydrolases"/>
    <property type="match status" value="1"/>
</dbReference>
<dbReference type="GO" id="GO:0005524">
    <property type="term" value="F:ATP binding"/>
    <property type="evidence" value="ECO:0007669"/>
    <property type="project" value="UniProtKB-KW"/>
</dbReference>
<dbReference type="GO" id="GO:0006281">
    <property type="term" value="P:DNA repair"/>
    <property type="evidence" value="ECO:0007669"/>
    <property type="project" value="TreeGrafter"/>
</dbReference>
<feature type="region of interest" description="Disordered" evidence="4">
    <location>
        <begin position="122"/>
        <end position="152"/>
    </location>
</feature>
<dbReference type="InterPro" id="IPR000330">
    <property type="entry name" value="SNF2_N"/>
</dbReference>
<dbReference type="EMBL" id="KB908855">
    <property type="protein sequence ID" value="EOA82256.1"/>
    <property type="molecule type" value="Genomic_DNA"/>
</dbReference>
<feature type="domain" description="Helicase C-terminal" evidence="5">
    <location>
        <begin position="772"/>
        <end position="935"/>
    </location>
</feature>
<gene>
    <name evidence="6" type="ORF">SETTUDRAFT_23500</name>
</gene>
<reference evidence="6 7" key="2">
    <citation type="journal article" date="2013" name="PLoS Genet.">
        <title>Comparative genome structure, secondary metabolite, and effector coding capacity across Cochliobolus pathogens.</title>
        <authorList>
            <person name="Condon B.J."/>
            <person name="Leng Y."/>
            <person name="Wu D."/>
            <person name="Bushley K.E."/>
            <person name="Ohm R.A."/>
            <person name="Otillar R."/>
            <person name="Martin J."/>
            <person name="Schackwitz W."/>
            <person name="Grimwood J."/>
            <person name="MohdZainudin N."/>
            <person name="Xue C."/>
            <person name="Wang R."/>
            <person name="Manning V.A."/>
            <person name="Dhillon B."/>
            <person name="Tu Z.J."/>
            <person name="Steffenson B.J."/>
            <person name="Salamov A."/>
            <person name="Sun H."/>
            <person name="Lowry S."/>
            <person name="LaButti K."/>
            <person name="Han J."/>
            <person name="Copeland A."/>
            <person name="Lindquist E."/>
            <person name="Barry K."/>
            <person name="Schmutz J."/>
            <person name="Baker S.E."/>
            <person name="Ciuffetti L.M."/>
            <person name="Grigoriev I.V."/>
            <person name="Zhong S."/>
            <person name="Turgeon B.G."/>
        </authorList>
    </citation>
    <scope>NUCLEOTIDE SEQUENCE [LARGE SCALE GENOMIC DNA]</scope>
    <source>
        <strain evidence="7">28A</strain>
    </source>
</reference>
<keyword evidence="3" id="KW-0067">ATP-binding</keyword>
<sequence>MSGNVSVSTKRSSSKEHERRSNSKRAGSSEDNSQKHKSGLAAVFWITPPIEMLTKGVPTTALVQDFQSYTLDDFKREVVERLSLKEWGHQLLSLTMGEDLSFLEAQSEASKNGKVAVMIKTTEVKQQEPPQEPPNAAIKTPESLQDPDKEAENRSLAYSAMVTEAREQGADRMNMNVRLWQFNMMYTLSKTEAAVQMDEVVLKLTDEEVLDQAIQYSYDLRKLNKKMSGQEEEDNEQYSSKDPTPPPTDYQPITQEEVDEYRKQTSWLDNPLYQRQDHEDACSFLGIEDPDHPRIDGLRAPFELEFYQPTAIKAMVDFENSKTHSGLLGDDPGLGKTLEMLGLLLFRSNQRRRRLEKKETVGPAKPTLVLMPAGLVTQWKDEILKFTDRFRVVVYYGTAIKTSEENVIYHKGKLNRSSEYFNTSDEKNFDTIILSTYTTWAARHGPSAQRKFHISQCEADGMRLSEAKNYVRANFNPQSADMSWDGQLQGLMQRAIIDEGHLIRHMPKNVGAAVQWLQADYRDVITGTPTLNGLDEFMGIMAFMQNPGLNDHTYLTSLGFQDVAVDNPLDDVLSRFDPWSVDDDDQRSQLKFCSQALKQYVFDSGYTAAEQGTRMMEVLSKIMIRRSFASSIGGKRIGDTLPEFQRLTIDCDYTPEERAHYEAAYMDTSNRLVRKAKDETKLMWSTTTYRRLCLMSTWLGFSYLLHYKAPFLKKFRQTNGNATTILKDLRAGQKRANIPEEKCIKVPSKEDIQSILQAHCTGSPKLRSLLGLLAEIVVLLKEKAVIWCNTPAQMEWLWCVLQLCGLDAHQLRADLKGSERDELMKDFRNKPDKTMILICSWMVSCAGINMQNNCRTIIEFEPAPSEGVRQQGIGRVRRKGATRWCRHICLRNANSFNTQQAAISLLKSLPALLTQLDLEIWGSDEDSNDEDRILGDYVKHDGRLYPANDPAVVGLELPVLDPDTLLLHIQQTLLGQELEGDIVSLREATKPKRYSEVAGRLEPLWV</sequence>
<dbReference type="PANTHER" id="PTHR45626:SF14">
    <property type="entry name" value="ATP-DEPENDENT DNA HELICASE (EUROFUNG)"/>
    <property type="match status" value="1"/>
</dbReference>
<dbReference type="SMART" id="SM00490">
    <property type="entry name" value="HELICc"/>
    <property type="match status" value="1"/>
</dbReference>
<evidence type="ECO:0000313" key="6">
    <source>
        <dbReference type="EMBL" id="EOA82256.1"/>
    </source>
</evidence>
<dbReference type="Gene3D" id="3.40.50.10810">
    <property type="entry name" value="Tandem AAA-ATPase domain"/>
    <property type="match status" value="1"/>
</dbReference>
<dbReference type="InterPro" id="IPR014001">
    <property type="entry name" value="Helicase_ATP-bd"/>
</dbReference>
<evidence type="ECO:0000256" key="2">
    <source>
        <dbReference type="ARBA" id="ARBA00022801"/>
    </source>
</evidence>
<evidence type="ECO:0000256" key="3">
    <source>
        <dbReference type="ARBA" id="ARBA00022840"/>
    </source>
</evidence>
<protein>
    <recommendedName>
        <fullName evidence="5">Helicase C-terminal domain-containing protein</fullName>
    </recommendedName>
</protein>
<keyword evidence="1" id="KW-0547">Nucleotide-binding</keyword>
<dbReference type="Pfam" id="PF00271">
    <property type="entry name" value="Helicase_C"/>
    <property type="match status" value="1"/>
</dbReference>
<keyword evidence="2" id="KW-0378">Hydrolase</keyword>
<dbReference type="AlphaFoldDB" id="R0IAA0"/>
<dbReference type="InterPro" id="IPR038718">
    <property type="entry name" value="SNF2-like_sf"/>
</dbReference>